<accession>A0A232F334</accession>
<protein>
    <submittedName>
        <fullName evidence="1">Uncharacterized protein</fullName>
    </submittedName>
</protein>
<evidence type="ECO:0000313" key="1">
    <source>
        <dbReference type="EMBL" id="OXU24900.1"/>
    </source>
</evidence>
<evidence type="ECO:0000313" key="2">
    <source>
        <dbReference type="Proteomes" id="UP000215335"/>
    </source>
</evidence>
<keyword evidence="2" id="KW-1185">Reference proteome</keyword>
<sequence>MESEKSKVKKQFILVNNQLNLSIPAETFIRWITWYRKRPATRGLEFKQPRIRKREQRKKLKERRIKNATVTMIRSELKTQHSTDPQALLFTLCPKCRKDCWYKGDGLYKLPWLLCFVYQTNWANGGYEQRIPYECRICKFKR</sequence>
<proteinExistence type="predicted"/>
<comment type="caution">
    <text evidence="1">The sequence shown here is derived from an EMBL/GenBank/DDBJ whole genome shotgun (WGS) entry which is preliminary data.</text>
</comment>
<reference evidence="1 2" key="1">
    <citation type="journal article" date="2017" name="Curr. Biol.">
        <title>The Evolution of Venom by Co-option of Single-Copy Genes.</title>
        <authorList>
            <person name="Martinson E.O."/>
            <person name="Mrinalini"/>
            <person name="Kelkar Y.D."/>
            <person name="Chang C.H."/>
            <person name="Werren J.H."/>
        </authorList>
    </citation>
    <scope>NUCLEOTIDE SEQUENCE [LARGE SCALE GENOMIC DNA]</scope>
    <source>
        <strain evidence="1 2">Alberta</strain>
        <tissue evidence="1">Whole body</tissue>
    </source>
</reference>
<dbReference type="EMBL" id="NNAY01001169">
    <property type="protein sequence ID" value="OXU24900.1"/>
    <property type="molecule type" value="Genomic_DNA"/>
</dbReference>
<gene>
    <name evidence="1" type="ORF">TSAR_012894</name>
</gene>
<dbReference type="AlphaFoldDB" id="A0A232F334"/>
<organism evidence="1 2">
    <name type="scientific">Trichomalopsis sarcophagae</name>
    <dbReference type="NCBI Taxonomy" id="543379"/>
    <lineage>
        <taxon>Eukaryota</taxon>
        <taxon>Metazoa</taxon>
        <taxon>Ecdysozoa</taxon>
        <taxon>Arthropoda</taxon>
        <taxon>Hexapoda</taxon>
        <taxon>Insecta</taxon>
        <taxon>Pterygota</taxon>
        <taxon>Neoptera</taxon>
        <taxon>Endopterygota</taxon>
        <taxon>Hymenoptera</taxon>
        <taxon>Apocrita</taxon>
        <taxon>Proctotrupomorpha</taxon>
        <taxon>Chalcidoidea</taxon>
        <taxon>Pteromalidae</taxon>
        <taxon>Pteromalinae</taxon>
        <taxon>Trichomalopsis</taxon>
    </lineage>
</organism>
<name>A0A232F334_9HYME</name>
<dbReference type="Proteomes" id="UP000215335">
    <property type="component" value="Unassembled WGS sequence"/>
</dbReference>